<evidence type="ECO:0000313" key="1">
    <source>
        <dbReference type="EMBL" id="MFC4502142.1"/>
    </source>
</evidence>
<name>A0ABV9ART8_9ACTN</name>
<dbReference type="EMBL" id="JBHSFK010000013">
    <property type="protein sequence ID" value="MFC4502142.1"/>
    <property type="molecule type" value="Genomic_DNA"/>
</dbReference>
<evidence type="ECO:0000313" key="2">
    <source>
        <dbReference type="Proteomes" id="UP001595839"/>
    </source>
</evidence>
<dbReference type="RefSeq" id="WP_381174671.1">
    <property type="nucleotide sequence ID" value="NZ_JBHSFK010000013.1"/>
</dbReference>
<accession>A0ABV9ART8</accession>
<protein>
    <recommendedName>
        <fullName evidence="3">Ribbon-helix-helix protein CopG domain-containing protein</fullName>
    </recommendedName>
</protein>
<organism evidence="1 2">
    <name type="scientific">Streptomyces vulcanius</name>
    <dbReference type="NCBI Taxonomy" id="1441876"/>
    <lineage>
        <taxon>Bacteria</taxon>
        <taxon>Bacillati</taxon>
        <taxon>Actinomycetota</taxon>
        <taxon>Actinomycetes</taxon>
        <taxon>Kitasatosporales</taxon>
        <taxon>Streptomycetaceae</taxon>
        <taxon>Streptomyces</taxon>
    </lineage>
</organism>
<gene>
    <name evidence="1" type="ORF">ACFPIH_21850</name>
</gene>
<reference evidence="2" key="1">
    <citation type="journal article" date="2019" name="Int. J. Syst. Evol. Microbiol.">
        <title>The Global Catalogue of Microorganisms (GCM) 10K type strain sequencing project: providing services to taxonomists for standard genome sequencing and annotation.</title>
        <authorList>
            <consortium name="The Broad Institute Genomics Platform"/>
            <consortium name="The Broad Institute Genome Sequencing Center for Infectious Disease"/>
            <person name="Wu L."/>
            <person name="Ma J."/>
        </authorList>
    </citation>
    <scope>NUCLEOTIDE SEQUENCE [LARGE SCALE GENOMIC DNA]</scope>
    <source>
        <strain evidence="2">CGMCC 4.7177</strain>
    </source>
</reference>
<comment type="caution">
    <text evidence="1">The sequence shown here is derived from an EMBL/GenBank/DDBJ whole genome shotgun (WGS) entry which is preliminary data.</text>
</comment>
<proteinExistence type="predicted"/>
<evidence type="ECO:0008006" key="3">
    <source>
        <dbReference type="Google" id="ProtNLM"/>
    </source>
</evidence>
<keyword evidence="2" id="KW-1185">Reference proteome</keyword>
<dbReference type="Proteomes" id="UP001595839">
    <property type="component" value="Unassembled WGS sequence"/>
</dbReference>
<sequence length="93" mass="10089">MALEKNRNIRMTVDLSNALDRAAEHKGMNASQVVRLALRSYLMGVADELKLSNGRLAAVQLSNAVQGDMGTVTEAGVSDAALVQAWDRTYGRR</sequence>